<proteinExistence type="predicted"/>
<evidence type="ECO:0000313" key="2">
    <source>
        <dbReference type="EMBL" id="RIH67045.1"/>
    </source>
</evidence>
<gene>
    <name evidence="2" type="ORF">D1164_01020</name>
</gene>
<accession>A0A399D566</accession>
<evidence type="ECO:0000256" key="1">
    <source>
        <dbReference type="SAM" id="SignalP"/>
    </source>
</evidence>
<dbReference type="InterPro" id="IPR021428">
    <property type="entry name" value="DUF3078"/>
</dbReference>
<protein>
    <submittedName>
        <fullName evidence="2">DUF3078 domain-containing protein</fullName>
    </submittedName>
</protein>
<dbReference type="AlphaFoldDB" id="A0A399D566"/>
<sequence length="666" mass="77242">MFSGKSKLFVLLLLLLSVVNPIEAQNRIENDEKARALELGIGLLERYFEKDDAWKVTDTETGESVRGLMRFIEKKPLDSILNVLNGSLGDSTFRYVYRLPEYVPDSLEVPGYYPVVSVHRDLEKLGRHLRKKYFEDELSVPVSLISDLEGKAGVIKPGEGRKLLEAGIYELPDSLQLPDIIPDSMMHSSYDFRRFLRLDSIRNSFIEEKRMAYNDSIMNAYRDSVIDNYRRQRYAWEYESRRQHLIDSVEFNNYQILKNYNDSVVRAVNDSISFVVEELAEYADFIDTTRVTITNLVGDESSILLQKNNTYYSRLWLKNEQNDSLRMMVKNTGKRSMQMLIDDGVTFSRFKPRETKDFDFSSLNRGVTGLTGVSQKYQAYVPWRIGGDGSVGFTQTYLENWKKGGQSALSLQIILKGYVNYSRHDGKVKWENSGEIRNGYIRPGGDNPEWQKNDDKFEITSRFGVSAFKKWFYGAEFNFETQFFNGYKYPKSTNPDPISAFMAPSRTFFKVGLDYKPNNNFSLFLSPLTAKNVFVKDTVKVDQTKFGIDAGKRGSWEPGLNTDIKYKTQITPDITYETKYKMFINYKGFDNLDINWENLMVMRLTEHINMRMLVHLIYDSKVLFPVVDANNQPTGEVKPKLQVREFISIGFSYKINRNITRARRKN</sequence>
<keyword evidence="3" id="KW-1185">Reference proteome</keyword>
<keyword evidence="1" id="KW-0732">Signal</keyword>
<feature type="signal peptide" evidence="1">
    <location>
        <begin position="1"/>
        <end position="24"/>
    </location>
</feature>
<dbReference type="Proteomes" id="UP000266441">
    <property type="component" value="Unassembled WGS sequence"/>
</dbReference>
<organism evidence="2 3">
    <name type="scientific">Mariniphaga sediminis</name>
    <dbReference type="NCBI Taxonomy" id="1628158"/>
    <lineage>
        <taxon>Bacteria</taxon>
        <taxon>Pseudomonadati</taxon>
        <taxon>Bacteroidota</taxon>
        <taxon>Bacteroidia</taxon>
        <taxon>Marinilabiliales</taxon>
        <taxon>Prolixibacteraceae</taxon>
        <taxon>Mariniphaga</taxon>
    </lineage>
</organism>
<dbReference type="RefSeq" id="WP_119348071.1">
    <property type="nucleotide sequence ID" value="NZ_QWET01000001.1"/>
</dbReference>
<dbReference type="EMBL" id="QWET01000001">
    <property type="protein sequence ID" value="RIH67045.1"/>
    <property type="molecule type" value="Genomic_DNA"/>
</dbReference>
<dbReference type="OrthoDB" id="1495718at2"/>
<feature type="chain" id="PRO_5017249979" evidence="1">
    <location>
        <begin position="25"/>
        <end position="666"/>
    </location>
</feature>
<dbReference type="Pfam" id="PF11276">
    <property type="entry name" value="DUF3078"/>
    <property type="match status" value="1"/>
</dbReference>
<evidence type="ECO:0000313" key="3">
    <source>
        <dbReference type="Proteomes" id="UP000266441"/>
    </source>
</evidence>
<comment type="caution">
    <text evidence="2">The sequence shown here is derived from an EMBL/GenBank/DDBJ whole genome shotgun (WGS) entry which is preliminary data.</text>
</comment>
<name>A0A399D566_9BACT</name>
<reference evidence="2 3" key="1">
    <citation type="journal article" date="2015" name="Int. J. Syst. Evol. Microbiol.">
        <title>Mariniphaga sediminis sp. nov., isolated from coastal sediment.</title>
        <authorList>
            <person name="Wang F.Q."/>
            <person name="Shen Q.Y."/>
            <person name="Chen G.J."/>
            <person name="Du Z.J."/>
        </authorList>
    </citation>
    <scope>NUCLEOTIDE SEQUENCE [LARGE SCALE GENOMIC DNA]</scope>
    <source>
        <strain evidence="2 3">SY21</strain>
    </source>
</reference>